<keyword evidence="4" id="KW-0862">Zinc</keyword>
<dbReference type="GO" id="GO:0008270">
    <property type="term" value="F:zinc ion binding"/>
    <property type="evidence" value="ECO:0007669"/>
    <property type="project" value="UniProtKB-KW"/>
</dbReference>
<dbReference type="GO" id="GO:0016581">
    <property type="term" value="C:NuRD complex"/>
    <property type="evidence" value="ECO:0007669"/>
    <property type="project" value="TreeGrafter"/>
</dbReference>
<feature type="domain" description="GATA-type" evidence="10">
    <location>
        <begin position="372"/>
        <end position="428"/>
    </location>
</feature>
<dbReference type="Proteomes" id="UP000316759">
    <property type="component" value="Unassembled WGS sequence"/>
</dbReference>
<dbReference type="Gene3D" id="2.30.30.490">
    <property type="match status" value="1"/>
</dbReference>
<dbReference type="EMBL" id="SUNJ01008005">
    <property type="protein sequence ID" value="TPP61571.1"/>
    <property type="molecule type" value="Genomic_DNA"/>
</dbReference>
<dbReference type="CDD" id="cd00202">
    <property type="entry name" value="ZnF_GATA"/>
    <property type="match status" value="1"/>
</dbReference>
<dbReference type="InterPro" id="IPR001025">
    <property type="entry name" value="BAH_dom"/>
</dbReference>
<evidence type="ECO:0000256" key="8">
    <source>
        <dbReference type="PROSITE-ProRule" id="PRU00094"/>
    </source>
</evidence>
<protein>
    <submittedName>
        <fullName evidence="14">Metastasis associated protein MTA1</fullName>
    </submittedName>
</protein>
<evidence type="ECO:0000256" key="7">
    <source>
        <dbReference type="ARBA" id="ARBA00093454"/>
    </source>
</evidence>
<dbReference type="GO" id="GO:0003682">
    <property type="term" value="F:chromatin binding"/>
    <property type="evidence" value="ECO:0007669"/>
    <property type="project" value="InterPro"/>
</dbReference>
<dbReference type="InterPro" id="IPR009057">
    <property type="entry name" value="Homeodomain-like_sf"/>
</dbReference>
<dbReference type="FunFam" id="1.10.10.60:FF:000012">
    <property type="entry name" value="Metastasis-associated 1 family, member 3"/>
    <property type="match status" value="1"/>
</dbReference>
<dbReference type="Pfam" id="PF01448">
    <property type="entry name" value="ELM2"/>
    <property type="match status" value="1"/>
</dbReference>
<dbReference type="PROSITE" id="PS51038">
    <property type="entry name" value="BAH"/>
    <property type="match status" value="1"/>
</dbReference>
<evidence type="ECO:0000256" key="4">
    <source>
        <dbReference type="ARBA" id="ARBA00022833"/>
    </source>
</evidence>
<dbReference type="SMART" id="SM00401">
    <property type="entry name" value="ZnF_GATA"/>
    <property type="match status" value="1"/>
</dbReference>
<evidence type="ECO:0000313" key="15">
    <source>
        <dbReference type="Proteomes" id="UP000316759"/>
    </source>
</evidence>
<dbReference type="AlphaFoldDB" id="A0A504YMD9"/>
<comment type="similarity">
    <text evidence="7">Belongs to the metastasis-associated protein family.</text>
</comment>
<dbReference type="PANTHER" id="PTHR10865:SF29">
    <property type="entry name" value="METASTASIS ASSOCIATED 1-LIKE, ISOFORM D"/>
    <property type="match status" value="1"/>
</dbReference>
<dbReference type="Gene3D" id="1.10.10.60">
    <property type="entry name" value="Homeodomain-like"/>
    <property type="match status" value="1"/>
</dbReference>
<reference evidence="14 15" key="1">
    <citation type="submission" date="2019-04" db="EMBL/GenBank/DDBJ databases">
        <title>Annotation for the trematode Fasciola gigantica.</title>
        <authorList>
            <person name="Choi Y.-J."/>
        </authorList>
    </citation>
    <scope>NUCLEOTIDE SEQUENCE [LARGE SCALE GENOMIC DNA]</scope>
    <source>
        <strain evidence="14">Uganda_cow_1</strain>
    </source>
</reference>
<dbReference type="PANTHER" id="PTHR10865">
    <property type="entry name" value="METASTASIS-ASSOCIATED PROTEIN AND MESODERM INDUCTION EARLY RESPONSE PROTEIN"/>
    <property type="match status" value="1"/>
</dbReference>
<dbReference type="GO" id="GO:0003713">
    <property type="term" value="F:transcription coactivator activity"/>
    <property type="evidence" value="ECO:0007669"/>
    <property type="project" value="TreeGrafter"/>
</dbReference>
<name>A0A504YMD9_FASGI</name>
<dbReference type="InterPro" id="IPR000949">
    <property type="entry name" value="ELM2_dom"/>
</dbReference>
<dbReference type="Pfam" id="PF01426">
    <property type="entry name" value="BAH"/>
    <property type="match status" value="1"/>
</dbReference>
<dbReference type="PROSITE" id="PS51293">
    <property type="entry name" value="SANT"/>
    <property type="match status" value="1"/>
</dbReference>
<feature type="domain" description="BAH" evidence="11">
    <location>
        <begin position="5"/>
        <end position="165"/>
    </location>
</feature>
<dbReference type="PROSITE" id="PS50114">
    <property type="entry name" value="GATA_ZN_FINGER_2"/>
    <property type="match status" value="1"/>
</dbReference>
<feature type="compositionally biased region" description="Polar residues" evidence="9">
    <location>
        <begin position="678"/>
        <end position="691"/>
    </location>
</feature>
<keyword evidence="5" id="KW-0238">DNA-binding</keyword>
<evidence type="ECO:0000256" key="2">
    <source>
        <dbReference type="ARBA" id="ARBA00022723"/>
    </source>
</evidence>
<evidence type="ECO:0000313" key="14">
    <source>
        <dbReference type="EMBL" id="TPP61571.1"/>
    </source>
</evidence>
<dbReference type="GO" id="GO:0000122">
    <property type="term" value="P:negative regulation of transcription by RNA polymerase II"/>
    <property type="evidence" value="ECO:0007669"/>
    <property type="project" value="TreeGrafter"/>
</dbReference>
<gene>
    <name evidence="14" type="ORF">FGIG_09271</name>
</gene>
<keyword evidence="15" id="KW-1185">Reference proteome</keyword>
<comment type="caution">
    <text evidence="14">The sequence shown here is derived from an EMBL/GenBank/DDBJ whole genome shotgun (WGS) entry which is preliminary data.</text>
</comment>
<keyword evidence="2" id="KW-0479">Metal-binding</keyword>
<evidence type="ECO:0000259" key="12">
    <source>
        <dbReference type="PROSITE" id="PS51156"/>
    </source>
</evidence>
<dbReference type="SMART" id="SM00439">
    <property type="entry name" value="BAH"/>
    <property type="match status" value="1"/>
</dbReference>
<dbReference type="InterPro" id="IPR000679">
    <property type="entry name" value="Znf_GATA"/>
</dbReference>
<keyword evidence="1" id="KW-0597">Phosphoprotein</keyword>
<feature type="compositionally biased region" description="Polar residues" evidence="9">
    <location>
        <begin position="710"/>
        <end position="727"/>
    </location>
</feature>
<dbReference type="CDD" id="cd04709">
    <property type="entry name" value="BAH_MTA"/>
    <property type="match status" value="1"/>
</dbReference>
<dbReference type="SUPFAM" id="SSF46689">
    <property type="entry name" value="Homeodomain-like"/>
    <property type="match status" value="1"/>
</dbReference>
<dbReference type="InterPro" id="IPR017884">
    <property type="entry name" value="SANT_dom"/>
</dbReference>
<dbReference type="InterPro" id="IPR040138">
    <property type="entry name" value="MIER/MTA"/>
</dbReference>
<evidence type="ECO:0000256" key="9">
    <source>
        <dbReference type="SAM" id="MobiDB-lite"/>
    </source>
</evidence>
<accession>A0A504YMD9</accession>
<feature type="region of interest" description="Disordered" evidence="9">
    <location>
        <begin position="678"/>
        <end position="752"/>
    </location>
</feature>
<organism evidence="14 15">
    <name type="scientific">Fasciola gigantica</name>
    <name type="common">Giant liver fluke</name>
    <dbReference type="NCBI Taxonomy" id="46835"/>
    <lineage>
        <taxon>Eukaryota</taxon>
        <taxon>Metazoa</taxon>
        <taxon>Spiralia</taxon>
        <taxon>Lophotrochozoa</taxon>
        <taxon>Platyhelminthes</taxon>
        <taxon>Trematoda</taxon>
        <taxon>Digenea</taxon>
        <taxon>Plagiorchiida</taxon>
        <taxon>Echinostomata</taxon>
        <taxon>Echinostomatoidea</taxon>
        <taxon>Fasciolidae</taxon>
        <taxon>Fasciola</taxon>
    </lineage>
</organism>
<dbReference type="Gene3D" id="4.10.1240.50">
    <property type="match status" value="1"/>
</dbReference>
<keyword evidence="6" id="KW-0539">Nucleus</keyword>
<feature type="compositionally biased region" description="Polar residues" evidence="9">
    <location>
        <begin position="80"/>
        <end position="96"/>
    </location>
</feature>
<keyword evidence="3 8" id="KW-0863">Zinc-finger</keyword>
<dbReference type="GO" id="GO:0003714">
    <property type="term" value="F:transcription corepressor activity"/>
    <property type="evidence" value="ECO:0007669"/>
    <property type="project" value="TreeGrafter"/>
</dbReference>
<evidence type="ECO:0000256" key="5">
    <source>
        <dbReference type="ARBA" id="ARBA00023125"/>
    </source>
</evidence>
<dbReference type="PROSITE" id="PS51156">
    <property type="entry name" value="ELM2"/>
    <property type="match status" value="1"/>
</dbReference>
<feature type="region of interest" description="Disordered" evidence="9">
    <location>
        <begin position="71"/>
        <end position="99"/>
    </location>
</feature>
<dbReference type="GO" id="GO:0042826">
    <property type="term" value="F:histone deacetylase binding"/>
    <property type="evidence" value="ECO:0007669"/>
    <property type="project" value="TreeGrafter"/>
</dbReference>
<evidence type="ECO:0000259" key="10">
    <source>
        <dbReference type="PROSITE" id="PS50114"/>
    </source>
</evidence>
<dbReference type="InterPro" id="IPR043151">
    <property type="entry name" value="BAH_sf"/>
</dbReference>
<dbReference type="SMART" id="SM01189">
    <property type="entry name" value="ELM2"/>
    <property type="match status" value="1"/>
</dbReference>
<sequence length="752" mass="82084">MSSNNMYRVGDFVYFESSATAPYQIRRIDELNKTPTGAVEAKVACYFRRRDVSIALINQAEKYYVSDIDSDEECPDVSEKSSGTPNGSSKRSQLSVSEVDKHRIKHRELFLSRQIECLPATHIRGKCSVTLYNDVEPLTNYLKREDAFYYKLIYDPSLKTLQEDRGSMRIGSDHQSEIQSFLRDSATDPRLNAQLEELVWKPGSITDEEIDMFCLLVRAVGTLGRAYDPSSTTRQPILLGAAAAAGRDITKQHAHDLLHKANYDLKKAISLLLPGNQPVICRDQLEEWSPSEAQLFEEALDKYSKTFSEIQTESLPWKTHKSLVELYYFWKTTDRYVRQRRTKLAAQEHKLKQVYIPNYSKPNPAVLYNGSDKSGRGCEGCSATSSSQWYAWGPSNLLYRLCSSCWTYWKRYGGLKNLTPKERTVSSRNPPATHGLSHELDCKAAGPAASSTHTTDPFFSQSMDAPHPTHSVNPFLVGINPTGLRANHTPGSGTINANSSTGRYVDGMGLPAALAGAPRGTQCSKTAAVIRLARILCPNLVRPLRLARRPGRHAGTTALQASSTGVGNKESGSVDQAVSLDVLCVAARPIIDRLPNPSALLSRPRQMPPVDEVIKSVAKRRGITLSTQDLTTIVLGVTNGSAPPTGIKRARPSVTSVLPCDNSVNAADLVNGILESGTVNSEASSPSSTALGTAGSEGDTSPPPCKKQLLSGSSLPHAQSEVSNGLTIVTDDECVQPEAPVQTVRETTTTTS</sequence>
<feature type="domain" description="SANT" evidence="13">
    <location>
        <begin position="283"/>
        <end position="335"/>
    </location>
</feature>
<feature type="domain" description="ELM2" evidence="12">
    <location>
        <begin position="166"/>
        <end position="276"/>
    </location>
</feature>
<dbReference type="GO" id="GO:0043565">
    <property type="term" value="F:sequence-specific DNA binding"/>
    <property type="evidence" value="ECO:0007669"/>
    <property type="project" value="InterPro"/>
</dbReference>
<evidence type="ECO:0000256" key="6">
    <source>
        <dbReference type="ARBA" id="ARBA00023242"/>
    </source>
</evidence>
<proteinExistence type="inferred from homology"/>
<evidence type="ECO:0000259" key="13">
    <source>
        <dbReference type="PROSITE" id="PS51293"/>
    </source>
</evidence>
<dbReference type="STRING" id="46835.A0A504YMD9"/>
<dbReference type="FunFam" id="4.10.1240.50:FF:000001">
    <property type="entry name" value="Metastasis-associated 1 family, member 3"/>
    <property type="match status" value="1"/>
</dbReference>
<evidence type="ECO:0000259" key="11">
    <source>
        <dbReference type="PROSITE" id="PS51038"/>
    </source>
</evidence>
<evidence type="ECO:0000256" key="3">
    <source>
        <dbReference type="ARBA" id="ARBA00022771"/>
    </source>
</evidence>
<evidence type="ECO:0000256" key="1">
    <source>
        <dbReference type="ARBA" id="ARBA00022553"/>
    </source>
</evidence>
<dbReference type="OrthoDB" id="2193595at2759"/>